<feature type="domain" description="Luciferase-like" evidence="5">
    <location>
        <begin position="7"/>
        <end position="308"/>
    </location>
</feature>
<evidence type="ECO:0000313" key="7">
    <source>
        <dbReference type="Proteomes" id="UP000298170"/>
    </source>
</evidence>
<dbReference type="InterPro" id="IPR050766">
    <property type="entry name" value="Bact_Lucif_Oxidored"/>
</dbReference>
<reference evidence="6 7" key="1">
    <citation type="submission" date="2019-03" db="EMBL/GenBank/DDBJ databases">
        <title>Genomics of glacier-inhabiting Cryobacterium strains.</title>
        <authorList>
            <person name="Liu Q."/>
            <person name="Xin Y.-H."/>
        </authorList>
    </citation>
    <scope>NUCLEOTIDE SEQUENCE [LARGE SCALE GENOMIC DNA]</scope>
    <source>
        <strain evidence="6 7">Sr39</strain>
    </source>
</reference>
<dbReference type="OrthoDB" id="7903015at2"/>
<evidence type="ECO:0000256" key="2">
    <source>
        <dbReference type="ARBA" id="ARBA00022630"/>
    </source>
</evidence>
<keyword evidence="3" id="KW-0560">Oxidoreductase</keyword>
<organism evidence="6 7">
    <name type="scientific">Cryobacterium suzukii</name>
    <dbReference type="NCBI Taxonomy" id="1259198"/>
    <lineage>
        <taxon>Bacteria</taxon>
        <taxon>Bacillati</taxon>
        <taxon>Actinomycetota</taxon>
        <taxon>Actinomycetes</taxon>
        <taxon>Micrococcales</taxon>
        <taxon>Microbacteriaceae</taxon>
        <taxon>Cryobacterium</taxon>
    </lineage>
</organism>
<evidence type="ECO:0000259" key="5">
    <source>
        <dbReference type="Pfam" id="PF00296"/>
    </source>
</evidence>
<dbReference type="SUPFAM" id="SSF51679">
    <property type="entry name" value="Bacterial luciferase-like"/>
    <property type="match status" value="1"/>
</dbReference>
<protein>
    <submittedName>
        <fullName evidence="6">LLM class flavin-dependent oxidoreductase</fullName>
    </submittedName>
</protein>
<dbReference type="Gene3D" id="3.20.20.30">
    <property type="entry name" value="Luciferase-like domain"/>
    <property type="match status" value="1"/>
</dbReference>
<proteinExistence type="inferred from homology"/>
<keyword evidence="2" id="KW-0285">Flavoprotein</keyword>
<gene>
    <name evidence="6" type="ORF">E3T39_04040</name>
</gene>
<keyword evidence="4" id="KW-0503">Monooxygenase</keyword>
<comment type="similarity">
    <text evidence="1">Belongs to the bacterial luciferase oxidoreductase family.</text>
</comment>
<dbReference type="PANTHER" id="PTHR30137:SF16">
    <property type="entry name" value="BLL0895 PROTEIN"/>
    <property type="match status" value="1"/>
</dbReference>
<accession>A0A4R9AII1</accession>
<dbReference type="GO" id="GO:0004497">
    <property type="term" value="F:monooxygenase activity"/>
    <property type="evidence" value="ECO:0007669"/>
    <property type="project" value="UniProtKB-KW"/>
</dbReference>
<dbReference type="RefSeq" id="WP_134513442.1">
    <property type="nucleotide sequence ID" value="NZ_SOHJ01000003.1"/>
</dbReference>
<dbReference type="GO" id="GO:0005829">
    <property type="term" value="C:cytosol"/>
    <property type="evidence" value="ECO:0007669"/>
    <property type="project" value="TreeGrafter"/>
</dbReference>
<evidence type="ECO:0000256" key="4">
    <source>
        <dbReference type="ARBA" id="ARBA00023033"/>
    </source>
</evidence>
<evidence type="ECO:0000256" key="3">
    <source>
        <dbReference type="ARBA" id="ARBA00023002"/>
    </source>
</evidence>
<comment type="caution">
    <text evidence="6">The sequence shown here is derived from an EMBL/GenBank/DDBJ whole genome shotgun (WGS) entry which is preliminary data.</text>
</comment>
<dbReference type="AlphaFoldDB" id="A0A4R9AII1"/>
<evidence type="ECO:0000256" key="1">
    <source>
        <dbReference type="ARBA" id="ARBA00010426"/>
    </source>
</evidence>
<name>A0A4R9AII1_9MICO</name>
<dbReference type="Proteomes" id="UP000298170">
    <property type="component" value="Unassembled WGS sequence"/>
</dbReference>
<dbReference type="InterPro" id="IPR036661">
    <property type="entry name" value="Luciferase-like_sf"/>
</dbReference>
<dbReference type="Pfam" id="PF00296">
    <property type="entry name" value="Bac_luciferase"/>
    <property type="match status" value="1"/>
</dbReference>
<dbReference type="EMBL" id="SOHJ01000003">
    <property type="protein sequence ID" value="TFD62175.1"/>
    <property type="molecule type" value="Genomic_DNA"/>
</dbReference>
<dbReference type="GO" id="GO:0016705">
    <property type="term" value="F:oxidoreductase activity, acting on paired donors, with incorporation or reduction of molecular oxygen"/>
    <property type="evidence" value="ECO:0007669"/>
    <property type="project" value="InterPro"/>
</dbReference>
<dbReference type="InterPro" id="IPR011251">
    <property type="entry name" value="Luciferase-like_dom"/>
</dbReference>
<keyword evidence="7" id="KW-1185">Reference proteome</keyword>
<evidence type="ECO:0000313" key="6">
    <source>
        <dbReference type="EMBL" id="TFD62175.1"/>
    </source>
</evidence>
<sequence>MPRRRLRFGAFVPPHHVPVIQNPTYSLQRDVEIVQLMDSMGFEEAWFGEHHSCGVEPIGDPLLFIAHVANLTKHIKLGTGVLSLPYHNPLWVADRVVMLDHLTRGRTMLGLGPGALATDANMIGIESSEQRDALEVDTGVLMHLLTSDEPISIETPRYKLVNARLQLDSYSNPHLEVATAAIVSPSGPRLAGKHDLGMISIGATSAGGFDAVAHHWDALTKRAHEFGHEPDRNRWRMVAPFHIAETRDQAIKDVTHGIDAWCDYLQHTASTPQMQVQGETTKERIEWVVESGTGVIGTYKDAIEQIERLWDQSNGGFGAMLLFDHNWAPWAAKKEHYHLFANLVMPHFQGTTKRLQANETWTRSVREEATAKNWAAIEDFSKKHNDELAAMEAAANIPVG</sequence>
<dbReference type="PANTHER" id="PTHR30137">
    <property type="entry name" value="LUCIFERASE-LIKE MONOOXYGENASE"/>
    <property type="match status" value="1"/>
</dbReference>